<dbReference type="PANTHER" id="PTHR16134:SF119">
    <property type="entry name" value="AT02038P-RELATED"/>
    <property type="match status" value="1"/>
</dbReference>
<name>A0AAD7FAX2_9AGAR</name>
<comment type="caution">
    <text evidence="2">The sequence shown here is derived from an EMBL/GenBank/DDBJ whole genome shotgun (WGS) entry which is preliminary data.</text>
</comment>
<dbReference type="AlphaFoldDB" id="A0AAD7FAX2"/>
<evidence type="ECO:0000256" key="1">
    <source>
        <dbReference type="SAM" id="Coils"/>
    </source>
</evidence>
<feature type="coiled-coil region" evidence="1">
    <location>
        <begin position="12"/>
        <end position="39"/>
    </location>
</feature>
<reference evidence="2" key="1">
    <citation type="submission" date="2023-03" db="EMBL/GenBank/DDBJ databases">
        <title>Massive genome expansion in bonnet fungi (Mycena s.s.) driven by repeated elements and novel gene families across ecological guilds.</title>
        <authorList>
            <consortium name="Lawrence Berkeley National Laboratory"/>
            <person name="Harder C.B."/>
            <person name="Miyauchi S."/>
            <person name="Viragh M."/>
            <person name="Kuo A."/>
            <person name="Thoen E."/>
            <person name="Andreopoulos B."/>
            <person name="Lu D."/>
            <person name="Skrede I."/>
            <person name="Drula E."/>
            <person name="Henrissat B."/>
            <person name="Morin E."/>
            <person name="Kohler A."/>
            <person name="Barry K."/>
            <person name="LaButti K."/>
            <person name="Morin E."/>
            <person name="Salamov A."/>
            <person name="Lipzen A."/>
            <person name="Mereny Z."/>
            <person name="Hegedus B."/>
            <person name="Baldrian P."/>
            <person name="Stursova M."/>
            <person name="Weitz H."/>
            <person name="Taylor A."/>
            <person name="Grigoriev I.V."/>
            <person name="Nagy L.G."/>
            <person name="Martin F."/>
            <person name="Kauserud H."/>
        </authorList>
    </citation>
    <scope>NUCLEOTIDE SEQUENCE</scope>
    <source>
        <strain evidence="2">9284</strain>
    </source>
</reference>
<accession>A0AAD7FAX2</accession>
<dbReference type="InterPro" id="IPR032675">
    <property type="entry name" value="LRR_dom_sf"/>
</dbReference>
<dbReference type="EMBL" id="JARKIF010000029">
    <property type="protein sequence ID" value="KAJ7613013.1"/>
    <property type="molecule type" value="Genomic_DNA"/>
</dbReference>
<gene>
    <name evidence="2" type="ORF">FB45DRAFT_1112673</name>
</gene>
<keyword evidence="3" id="KW-1185">Reference proteome</keyword>
<proteinExistence type="predicted"/>
<evidence type="ECO:0008006" key="4">
    <source>
        <dbReference type="Google" id="ProtNLM"/>
    </source>
</evidence>
<keyword evidence="1" id="KW-0175">Coiled coil</keyword>
<evidence type="ECO:0000313" key="2">
    <source>
        <dbReference type="EMBL" id="KAJ7613013.1"/>
    </source>
</evidence>
<protein>
    <recommendedName>
        <fullName evidence="4">F-box domain-containing protein</fullName>
    </recommendedName>
</protein>
<sequence length="408" mass="46544">MFSSVHTLRRRVNSLVDAIERQKDVLRNLERQCSDAQSELNALLDPMARLPIEIASDILLQAIPTRPTWDSLLIFLRVCRAWSNLAVATPFLWSTITDSGIPQAQFATVLEKWLSLARGLPLSLILRNAHPSTFPDTLQTLDAHTPRIQSMDLSPLHDEDLRLMTHTFDGLTSLTIYRSRIPSDLCVELLRRAPNLVELSFVEVQFHAASMPRHLTHPTLQHLHFRRPDTYYYSDTAIIQFLTLPALQSLFLSRSDITEEELLDFLARSAPPLRQLHVRLQEDDVCSEAIVASLRLVPELTHLEVIHPDSEYDYSTFDLWAHDPYLLPALRNLTIADFYYHGLEGYRRVLDFLAKRRASLRSLQLIVPGEVLDDATAAALRVFQDEGMDIHVDTGKEDLFSMFGMGDD</sequence>
<dbReference type="SUPFAM" id="SSF52047">
    <property type="entry name" value="RNI-like"/>
    <property type="match status" value="1"/>
</dbReference>
<dbReference type="Proteomes" id="UP001221142">
    <property type="component" value="Unassembled WGS sequence"/>
</dbReference>
<dbReference type="PANTHER" id="PTHR16134">
    <property type="entry name" value="F-BOX/TPR REPEAT PROTEIN POF3"/>
    <property type="match status" value="1"/>
</dbReference>
<dbReference type="Gene3D" id="3.80.10.10">
    <property type="entry name" value="Ribonuclease Inhibitor"/>
    <property type="match status" value="1"/>
</dbReference>
<evidence type="ECO:0000313" key="3">
    <source>
        <dbReference type="Proteomes" id="UP001221142"/>
    </source>
</evidence>
<organism evidence="2 3">
    <name type="scientific">Roridomyces roridus</name>
    <dbReference type="NCBI Taxonomy" id="1738132"/>
    <lineage>
        <taxon>Eukaryota</taxon>
        <taxon>Fungi</taxon>
        <taxon>Dikarya</taxon>
        <taxon>Basidiomycota</taxon>
        <taxon>Agaricomycotina</taxon>
        <taxon>Agaricomycetes</taxon>
        <taxon>Agaricomycetidae</taxon>
        <taxon>Agaricales</taxon>
        <taxon>Marasmiineae</taxon>
        <taxon>Mycenaceae</taxon>
        <taxon>Roridomyces</taxon>
    </lineage>
</organism>